<proteinExistence type="predicted"/>
<dbReference type="PANTHER" id="PTHR12616:SF1">
    <property type="entry name" value="VACUOLAR PROTEIN SORTING-ASSOCIATED PROTEIN 41 HOMOLOG"/>
    <property type="match status" value="1"/>
</dbReference>
<feature type="compositionally biased region" description="Basic and acidic residues" evidence="4">
    <location>
        <begin position="14"/>
        <end position="30"/>
    </location>
</feature>
<dbReference type="InterPro" id="IPR001841">
    <property type="entry name" value="Znf_RING"/>
</dbReference>
<dbReference type="GO" id="GO:0016236">
    <property type="term" value="P:macroautophagy"/>
    <property type="evidence" value="ECO:0007669"/>
    <property type="project" value="TreeGrafter"/>
</dbReference>
<dbReference type="Proteomes" id="UP001211065">
    <property type="component" value="Unassembled WGS sequence"/>
</dbReference>
<dbReference type="Gene3D" id="1.25.40.10">
    <property type="entry name" value="Tetratricopeptide repeat domain"/>
    <property type="match status" value="1"/>
</dbReference>
<evidence type="ECO:0000259" key="5">
    <source>
        <dbReference type="SMART" id="SM00184"/>
    </source>
</evidence>
<reference evidence="6" key="1">
    <citation type="submission" date="2020-05" db="EMBL/GenBank/DDBJ databases">
        <title>Phylogenomic resolution of chytrid fungi.</title>
        <authorList>
            <person name="Stajich J.E."/>
            <person name="Amses K."/>
            <person name="Simmons R."/>
            <person name="Seto K."/>
            <person name="Myers J."/>
            <person name="Bonds A."/>
            <person name="Quandt C.A."/>
            <person name="Barry K."/>
            <person name="Liu P."/>
            <person name="Grigoriev I."/>
            <person name="Longcore J.E."/>
            <person name="James T.Y."/>
        </authorList>
    </citation>
    <scope>NUCLEOTIDE SEQUENCE</scope>
    <source>
        <strain evidence="6">JEL0476</strain>
    </source>
</reference>
<feature type="repeat" description="CHCR" evidence="3">
    <location>
        <begin position="615"/>
        <end position="759"/>
    </location>
</feature>
<dbReference type="SMART" id="SM00184">
    <property type="entry name" value="RING"/>
    <property type="match status" value="1"/>
</dbReference>
<keyword evidence="1" id="KW-0813">Transport</keyword>
<dbReference type="InterPro" id="IPR000547">
    <property type="entry name" value="Clathrin_H-chain/VPS_repeat"/>
</dbReference>
<feature type="domain" description="RING-type" evidence="5">
    <location>
        <begin position="838"/>
        <end position="969"/>
    </location>
</feature>
<keyword evidence="2" id="KW-0653">Protein transport</keyword>
<dbReference type="EMBL" id="JADGJW010000466">
    <property type="protein sequence ID" value="KAJ3216670.1"/>
    <property type="molecule type" value="Genomic_DNA"/>
</dbReference>
<evidence type="ECO:0000256" key="1">
    <source>
        <dbReference type="ARBA" id="ARBA00022448"/>
    </source>
</evidence>
<organism evidence="6 7">
    <name type="scientific">Clydaea vesicula</name>
    <dbReference type="NCBI Taxonomy" id="447962"/>
    <lineage>
        <taxon>Eukaryota</taxon>
        <taxon>Fungi</taxon>
        <taxon>Fungi incertae sedis</taxon>
        <taxon>Chytridiomycota</taxon>
        <taxon>Chytridiomycota incertae sedis</taxon>
        <taxon>Chytridiomycetes</taxon>
        <taxon>Lobulomycetales</taxon>
        <taxon>Lobulomycetaceae</taxon>
        <taxon>Clydaea</taxon>
    </lineage>
</organism>
<name>A0AAD5TYT2_9FUNG</name>
<dbReference type="SUPFAM" id="SSF57850">
    <property type="entry name" value="RING/U-box"/>
    <property type="match status" value="1"/>
</dbReference>
<dbReference type="Pfam" id="PF23411">
    <property type="entry name" value="Beta-prop_Vps41"/>
    <property type="match status" value="1"/>
</dbReference>
<dbReference type="InterPro" id="IPR057780">
    <property type="entry name" value="Beta-prop_Vps41"/>
</dbReference>
<dbReference type="InterPro" id="IPR036322">
    <property type="entry name" value="WD40_repeat_dom_sf"/>
</dbReference>
<dbReference type="InterPro" id="IPR001680">
    <property type="entry name" value="WD40_rpt"/>
</dbReference>
<sequence>MKTLNEESQSEDPSAEKSDELLSEPEKESTSQEESSDEECDEEPKLKYQRLPNVSSAITNDTISTMGVSDRFLALGTHSGKLKILDFDGNDVKKFDAHSATINQISIDTNGEYVCSSSDDGKIAINSLYSSDSYIFNYKRPVKACALEPDYSKKSTKQYCSGGMAEYLTLSGKGWFGNTNVVIHSGEGPIYTIQWRGIFIAWANEAGVKIYDTVSQQKFAYLNRPPGSPRADLFKCNLCWKSDEELLIGWADSVKIGRVKERSKIDIASGMPKHSFEITFKTDYVVSGIAPLNDDLIVLLVFLANAASESQNVNIIGQPSLRKKSKPPEIHVVDYMGNLIANDVLSLTGYEKYNANDYKLEYLPAINSTENSFYLISPKDIIIAKPRDIDDHIQWLVERKEYKEAMRVAEEEEMKIAATGITSILSNKVKNIVEIGQKWLTSLIYEGRFEEAASNCPNILRKDCKLWEKWFFSFAEAKQLPSLHATIKSWPADIYNLRIVINAVEDALQRYPNNESLMETLFDLYARSYLLRKPNVLALIRQFNLYQFLCDSQTVNTNLHLIPKIPLLFDYIEWNAELSWKARIEEMDQKGKEKYKEKVSAYIWKIRKATEDEGVNILVEGVDRIPVSVVVEKLKKHQKYLHIYLDALFKKEIQDGLDYHNLQTKLYAEYDYPRLMDFLRTSSSYSIQEAFEICESRDLVPEMVFLLGKMGNNRKALMLIIDRLGDVNRAMEFCKDQNDEELWEDLLRYAMDKPRFIIGMLENLGAFVNPVRLVKRIPNGLEIPGLKEALIKVISDYSIQISLREGCEKILVNDTLQLLEQLYKSQKKALSLTGDEKCSICEGYVSFDGLQLDDVSILVFFCKHAFHSNCLKVNNLGSQNSIVSFSDLSNFSVAKKFENAIKVNYSSKPQFNLSDFKSLHSGKNEEVLKADISNSVKKEDVNYHSSKEGENTLDVTEKIKGKSLFCPICGDGKKKYDPSANSDTLLLKKKGLAL</sequence>
<evidence type="ECO:0000256" key="4">
    <source>
        <dbReference type="SAM" id="MobiDB-lite"/>
    </source>
</evidence>
<dbReference type="GO" id="GO:0006623">
    <property type="term" value="P:protein targeting to vacuole"/>
    <property type="evidence" value="ECO:0007669"/>
    <property type="project" value="InterPro"/>
</dbReference>
<gene>
    <name evidence="6" type="primary">VPS41</name>
    <name evidence="6" type="ORF">HK099_005778</name>
</gene>
<dbReference type="SUPFAM" id="SSF48371">
    <property type="entry name" value="ARM repeat"/>
    <property type="match status" value="1"/>
</dbReference>
<accession>A0AAD5TYT2</accession>
<dbReference type="Gene3D" id="2.130.10.10">
    <property type="entry name" value="YVTN repeat-like/Quinoprotein amine dehydrogenase"/>
    <property type="match status" value="1"/>
</dbReference>
<evidence type="ECO:0000256" key="3">
    <source>
        <dbReference type="PROSITE-ProRule" id="PRU01006"/>
    </source>
</evidence>
<dbReference type="InterPro" id="IPR015943">
    <property type="entry name" value="WD40/YVTN_repeat-like_dom_sf"/>
</dbReference>
<evidence type="ECO:0000256" key="2">
    <source>
        <dbReference type="ARBA" id="ARBA00022927"/>
    </source>
</evidence>
<evidence type="ECO:0000313" key="6">
    <source>
        <dbReference type="EMBL" id="KAJ3216670.1"/>
    </source>
</evidence>
<dbReference type="PANTHER" id="PTHR12616">
    <property type="entry name" value="VACUOLAR PROTEIN SORTING VPS41"/>
    <property type="match status" value="1"/>
</dbReference>
<dbReference type="GO" id="GO:0005770">
    <property type="term" value="C:late endosome"/>
    <property type="evidence" value="ECO:0007669"/>
    <property type="project" value="TreeGrafter"/>
</dbReference>
<dbReference type="PROSITE" id="PS50236">
    <property type="entry name" value="CHCR"/>
    <property type="match status" value="1"/>
</dbReference>
<dbReference type="AlphaFoldDB" id="A0AAD5TYT2"/>
<dbReference type="GO" id="GO:0030897">
    <property type="term" value="C:HOPS complex"/>
    <property type="evidence" value="ECO:0007669"/>
    <property type="project" value="TreeGrafter"/>
</dbReference>
<evidence type="ECO:0000313" key="7">
    <source>
        <dbReference type="Proteomes" id="UP001211065"/>
    </source>
</evidence>
<dbReference type="InterPro" id="IPR045111">
    <property type="entry name" value="Vps41/Vps8"/>
</dbReference>
<dbReference type="SMART" id="SM00299">
    <property type="entry name" value="CLH"/>
    <property type="match status" value="1"/>
</dbReference>
<dbReference type="Pfam" id="PF23413">
    <property type="entry name" value="zf_RING_Vps8_fungal"/>
    <property type="match status" value="1"/>
</dbReference>
<feature type="region of interest" description="Disordered" evidence="4">
    <location>
        <begin position="1"/>
        <end position="52"/>
    </location>
</feature>
<dbReference type="Pfam" id="PF23556">
    <property type="entry name" value="TPR_Vps41"/>
    <property type="match status" value="2"/>
</dbReference>
<dbReference type="InterPro" id="IPR011990">
    <property type="entry name" value="TPR-like_helical_dom_sf"/>
</dbReference>
<dbReference type="GO" id="GO:0009267">
    <property type="term" value="P:cellular response to starvation"/>
    <property type="evidence" value="ECO:0007669"/>
    <property type="project" value="TreeGrafter"/>
</dbReference>
<keyword evidence="7" id="KW-1185">Reference proteome</keyword>
<comment type="caution">
    <text evidence="6">The sequence shown here is derived from an EMBL/GenBank/DDBJ whole genome shotgun (WGS) entry which is preliminary data.</text>
</comment>
<dbReference type="SUPFAM" id="SSF50978">
    <property type="entry name" value="WD40 repeat-like"/>
    <property type="match status" value="1"/>
</dbReference>
<dbReference type="GO" id="GO:0034058">
    <property type="term" value="P:endosomal vesicle fusion"/>
    <property type="evidence" value="ECO:0007669"/>
    <property type="project" value="TreeGrafter"/>
</dbReference>
<dbReference type="SMART" id="SM00320">
    <property type="entry name" value="WD40"/>
    <property type="match status" value="1"/>
</dbReference>
<protein>
    <submittedName>
        <fullName evidence="6">Vacuolar protein sorting-associated protein 41</fullName>
    </submittedName>
</protein>
<dbReference type="InterPro" id="IPR016024">
    <property type="entry name" value="ARM-type_fold"/>
</dbReference>